<evidence type="ECO:0000313" key="2">
    <source>
        <dbReference type="EMBL" id="GHI84891.1"/>
    </source>
</evidence>
<reference evidence="2" key="1">
    <citation type="submission" date="2020-09" db="EMBL/GenBank/DDBJ databases">
        <title>Whole genome shotgun sequence of Streptomyces xanthophaeus NBRC 12829.</title>
        <authorList>
            <person name="Komaki H."/>
            <person name="Tamura T."/>
        </authorList>
    </citation>
    <scope>NUCLEOTIDE SEQUENCE</scope>
    <source>
        <strain evidence="2">NBRC 12829</strain>
    </source>
</reference>
<evidence type="ECO:0000313" key="3">
    <source>
        <dbReference type="Proteomes" id="UP000600026"/>
    </source>
</evidence>
<feature type="compositionally biased region" description="Low complexity" evidence="1">
    <location>
        <begin position="95"/>
        <end position="104"/>
    </location>
</feature>
<organism evidence="2 3">
    <name type="scientific">Streptomyces xanthophaeus</name>
    <dbReference type="NCBI Taxonomy" id="67385"/>
    <lineage>
        <taxon>Bacteria</taxon>
        <taxon>Bacillati</taxon>
        <taxon>Actinomycetota</taxon>
        <taxon>Actinomycetes</taxon>
        <taxon>Kitasatosporales</taxon>
        <taxon>Streptomycetaceae</taxon>
        <taxon>Streptomyces</taxon>
    </lineage>
</organism>
<dbReference type="EMBL" id="BNEE01000006">
    <property type="protein sequence ID" value="GHI84891.1"/>
    <property type="molecule type" value="Genomic_DNA"/>
</dbReference>
<evidence type="ECO:0000256" key="1">
    <source>
        <dbReference type="SAM" id="MobiDB-lite"/>
    </source>
</evidence>
<dbReference type="Proteomes" id="UP000600026">
    <property type="component" value="Unassembled WGS sequence"/>
</dbReference>
<gene>
    <name evidence="2" type="ORF">Sxan_22550</name>
</gene>
<accession>A0A919LCA2</accession>
<comment type="caution">
    <text evidence="2">The sequence shown here is derived from an EMBL/GenBank/DDBJ whole genome shotgun (WGS) entry which is preliminary data.</text>
</comment>
<feature type="region of interest" description="Disordered" evidence="1">
    <location>
        <begin position="74"/>
        <end position="113"/>
    </location>
</feature>
<name>A0A919LCA2_9ACTN</name>
<keyword evidence="3" id="KW-1185">Reference proteome</keyword>
<protein>
    <submittedName>
        <fullName evidence="2">Uncharacterized protein</fullName>
    </submittedName>
</protein>
<sequence>MISRLNRGYAVRSIEVTTHPRLQTMVNITTNDTEPNGWRAGTSRLQDHLTAPFGLTLAGPPERVQVAGDVAEGRPGRGAAIRGLHAADHRELRNPAQRAPAAQRGPSVAHSTK</sequence>
<dbReference type="AlphaFoldDB" id="A0A919LCA2"/>
<proteinExistence type="predicted"/>